<dbReference type="RefSeq" id="WP_016961439.1">
    <property type="nucleotide sequence ID" value="NZ_AJWN02000090.1"/>
</dbReference>
<gene>
    <name evidence="2" type="ORF">A1OK_04030</name>
</gene>
<dbReference type="Pfam" id="PF11059">
    <property type="entry name" value="DUF2860"/>
    <property type="match status" value="1"/>
</dbReference>
<accession>A0A1E5C100</accession>
<dbReference type="Proteomes" id="UP000095039">
    <property type="component" value="Unassembled WGS sequence"/>
</dbReference>
<organism evidence="2 3">
    <name type="scientific">Enterovibrio norvegicus FF-454</name>
    <dbReference type="NCBI Taxonomy" id="1185651"/>
    <lineage>
        <taxon>Bacteria</taxon>
        <taxon>Pseudomonadati</taxon>
        <taxon>Pseudomonadota</taxon>
        <taxon>Gammaproteobacteria</taxon>
        <taxon>Vibrionales</taxon>
        <taxon>Vibrionaceae</taxon>
        <taxon>Enterovibrio</taxon>
    </lineage>
</organism>
<evidence type="ECO:0000313" key="2">
    <source>
        <dbReference type="EMBL" id="OEE59188.1"/>
    </source>
</evidence>
<name>A0A1E5C100_9GAMM</name>
<evidence type="ECO:0000256" key="1">
    <source>
        <dbReference type="SAM" id="SignalP"/>
    </source>
</evidence>
<proteinExistence type="predicted"/>
<protein>
    <recommendedName>
        <fullName evidence="4">DUF2860 domain-containing protein</fullName>
    </recommendedName>
</protein>
<feature type="chain" id="PRO_5009172264" description="DUF2860 domain-containing protein" evidence="1">
    <location>
        <begin position="21"/>
        <end position="328"/>
    </location>
</feature>
<dbReference type="AlphaFoldDB" id="A0A1E5C100"/>
<feature type="signal peptide" evidence="1">
    <location>
        <begin position="1"/>
        <end position="20"/>
    </location>
</feature>
<comment type="caution">
    <text evidence="2">The sequence shown here is derived from an EMBL/GenBank/DDBJ whole genome shotgun (WGS) entry which is preliminary data.</text>
</comment>
<dbReference type="InterPro" id="IPR016896">
    <property type="entry name" value="DUF2860"/>
</dbReference>
<keyword evidence="3" id="KW-1185">Reference proteome</keyword>
<dbReference type="EMBL" id="AJWN02000090">
    <property type="protein sequence ID" value="OEE59188.1"/>
    <property type="molecule type" value="Genomic_DNA"/>
</dbReference>
<evidence type="ECO:0008006" key="4">
    <source>
        <dbReference type="Google" id="ProtNLM"/>
    </source>
</evidence>
<evidence type="ECO:0000313" key="3">
    <source>
        <dbReference type="Proteomes" id="UP000095039"/>
    </source>
</evidence>
<dbReference type="PIRSF" id="PIRSF028696">
    <property type="entry name" value="UCP028696"/>
    <property type="match status" value="1"/>
</dbReference>
<reference evidence="2 3" key="1">
    <citation type="journal article" date="2012" name="Science">
        <title>Ecological populations of bacteria act as socially cohesive units of antibiotic production and resistance.</title>
        <authorList>
            <person name="Cordero O.X."/>
            <person name="Wildschutte H."/>
            <person name="Kirkup B."/>
            <person name="Proehl S."/>
            <person name="Ngo L."/>
            <person name="Hussain F."/>
            <person name="Le Roux F."/>
            <person name="Mincer T."/>
            <person name="Polz M.F."/>
        </authorList>
    </citation>
    <scope>NUCLEOTIDE SEQUENCE [LARGE SCALE GENOMIC DNA]</scope>
    <source>
        <strain evidence="2 3">FF-454</strain>
    </source>
</reference>
<keyword evidence="1" id="KW-0732">Signal</keyword>
<sequence length="328" mass="35491">MNVKHTLLTSLIVLPFFANAGLAERGGLSGEISLLGGVVSTDSNLSTSGEAIKNAPLNSSGNRETNPIFGPLGSLAFTWGEGLSQQIFVGTTREDIAVGTVALEIGYKQELASGTKVTVAYLPTVLSEEVWSNPYLTDTARSETDKSGNAYRLQLNSIGGSPLSIDIAYAQTEIDDEQSGTAGFTLSEQSQLNREGDTLYSKVSYRQFLGRGLGIAPAFVYYDHEAEGDAMSYQSLGGELSYFSFAGRNKIVLTGKYHARDYDANHPVFGTTRADKEYGAFLAYEYGELFDVTPLSLISLAGYNNIDSNIDFYNASQYLFSLGVNYKF</sequence>